<evidence type="ECO:0000256" key="2">
    <source>
        <dbReference type="ARBA" id="ARBA00022801"/>
    </source>
</evidence>
<feature type="domain" description="F5/8 type C" evidence="4">
    <location>
        <begin position="504"/>
        <end position="628"/>
    </location>
</feature>
<dbReference type="PANTHER" id="PTHR42693:SF53">
    <property type="entry name" value="ENDO-4-O-SULFATASE"/>
    <property type="match status" value="1"/>
</dbReference>
<protein>
    <submittedName>
        <fullName evidence="6">Arylsulfatase</fullName>
        <ecNumber evidence="6">3.1.6.1</ecNumber>
    </submittedName>
</protein>
<gene>
    <name evidence="6" type="primary">atsA_166</name>
    <name evidence="6" type="ORF">CA13_68390</name>
</gene>
<dbReference type="Proteomes" id="UP000315010">
    <property type="component" value="Unassembled WGS sequence"/>
</dbReference>
<organism evidence="6 7">
    <name type="scientific">Novipirellula herctigrandis</name>
    <dbReference type="NCBI Taxonomy" id="2527986"/>
    <lineage>
        <taxon>Bacteria</taxon>
        <taxon>Pseudomonadati</taxon>
        <taxon>Planctomycetota</taxon>
        <taxon>Planctomycetia</taxon>
        <taxon>Pirellulales</taxon>
        <taxon>Pirellulaceae</taxon>
        <taxon>Novipirellula</taxon>
    </lineage>
</organism>
<dbReference type="SUPFAM" id="SSF49785">
    <property type="entry name" value="Galactose-binding domain-like"/>
    <property type="match status" value="1"/>
</dbReference>
<evidence type="ECO:0000259" key="5">
    <source>
        <dbReference type="Pfam" id="PF00884"/>
    </source>
</evidence>
<feature type="compositionally biased region" description="Basic and acidic residues" evidence="3">
    <location>
        <begin position="470"/>
        <end position="479"/>
    </location>
</feature>
<feature type="region of interest" description="Disordered" evidence="3">
    <location>
        <begin position="463"/>
        <end position="489"/>
    </location>
</feature>
<proteinExistence type="inferred from homology"/>
<dbReference type="Pfam" id="PF00754">
    <property type="entry name" value="F5_F8_type_C"/>
    <property type="match status" value="1"/>
</dbReference>
<evidence type="ECO:0000259" key="4">
    <source>
        <dbReference type="Pfam" id="PF00754"/>
    </source>
</evidence>
<dbReference type="PANTHER" id="PTHR42693">
    <property type="entry name" value="ARYLSULFATASE FAMILY MEMBER"/>
    <property type="match status" value="1"/>
</dbReference>
<comment type="caution">
    <text evidence="6">The sequence shown here is derived from an EMBL/GenBank/DDBJ whole genome shotgun (WGS) entry which is preliminary data.</text>
</comment>
<dbReference type="GO" id="GO:0004065">
    <property type="term" value="F:arylsulfatase activity"/>
    <property type="evidence" value="ECO:0007669"/>
    <property type="project" value="UniProtKB-EC"/>
</dbReference>
<dbReference type="Gene3D" id="3.30.1120.10">
    <property type="match status" value="1"/>
</dbReference>
<dbReference type="EC" id="3.1.6.1" evidence="6"/>
<sequence>MHVKQRDFFVFGVISIFICFALCAENAEAIERDPQDHPNIVLIVADDLGYNDLSCMGQTNFQTPNIDSLSAEGLRFTQFYAGCTVCAPSRACLLTGQHTGHVHQRFNGSIQFREDPLDITIATMLKDAGYSTAMIGKSGLSCNSPDGALPNRKGFDHFFGFTSHGAAHRYYPQTLWKNGLQMTYGGNHGKEGDTYSGDLFLNESLEWIEANKDQPFFLHMSLQQPHADLQVPSPYRDKFVGKFDEKPNPDGHYRAETHPKATFVGMINYLDDTVGNVRKKLEELHIARNTLVLFTSDNGPHHEGGHSAEALDSNGICRGGKRDFYDGGIRVPLIAWWPGTIQSGQSSDVISAFWDFPPTACQLAGIRPPGEMDGLSLVPTLTGEGKQAQHDYLYWEFYEQGGKQAVRQKQWKAIRLNVNKSPDGPVELYDLATDPSEMQNIATKRPEIAKRLAAIMKQAHVPSESISFRDGPKKNKSDQRNNGIGKRLDAKTMERSPWKILSVTSESKSNGRTIDLILDDDPQTHWHSRWDGVDPPKHPHSFIIDLSETQTISAALFMSRQDQPSNGMIKKVSVAISDTLDFDEPVVTATLNNSRDEQRVPVAASGRYVKVTVLSEIQDRSFASLSEFNLEH</sequence>
<dbReference type="CDD" id="cd16145">
    <property type="entry name" value="ARS_like"/>
    <property type="match status" value="1"/>
</dbReference>
<dbReference type="Gene3D" id="2.60.120.260">
    <property type="entry name" value="Galactose-binding domain-like"/>
    <property type="match status" value="1"/>
</dbReference>
<dbReference type="InterPro" id="IPR017850">
    <property type="entry name" value="Alkaline_phosphatase_core_sf"/>
</dbReference>
<keyword evidence="7" id="KW-1185">Reference proteome</keyword>
<accession>A0A5C5YN96</accession>
<comment type="similarity">
    <text evidence="1">Belongs to the sulfatase family.</text>
</comment>
<dbReference type="RefSeq" id="WP_419195226.1">
    <property type="nucleotide sequence ID" value="NZ_SJPJ01000002.1"/>
</dbReference>
<evidence type="ECO:0000313" key="7">
    <source>
        <dbReference type="Proteomes" id="UP000315010"/>
    </source>
</evidence>
<evidence type="ECO:0000256" key="3">
    <source>
        <dbReference type="SAM" id="MobiDB-lite"/>
    </source>
</evidence>
<dbReference type="SUPFAM" id="SSF53649">
    <property type="entry name" value="Alkaline phosphatase-like"/>
    <property type="match status" value="1"/>
</dbReference>
<reference evidence="6 7" key="1">
    <citation type="submission" date="2019-02" db="EMBL/GenBank/DDBJ databases">
        <title>Deep-cultivation of Planctomycetes and their phenomic and genomic characterization uncovers novel biology.</title>
        <authorList>
            <person name="Wiegand S."/>
            <person name="Jogler M."/>
            <person name="Boedeker C."/>
            <person name="Pinto D."/>
            <person name="Vollmers J."/>
            <person name="Rivas-Marin E."/>
            <person name="Kohn T."/>
            <person name="Peeters S.H."/>
            <person name="Heuer A."/>
            <person name="Rast P."/>
            <person name="Oberbeckmann S."/>
            <person name="Bunk B."/>
            <person name="Jeske O."/>
            <person name="Meyerdierks A."/>
            <person name="Storesund J.E."/>
            <person name="Kallscheuer N."/>
            <person name="Luecker S."/>
            <person name="Lage O.M."/>
            <person name="Pohl T."/>
            <person name="Merkel B.J."/>
            <person name="Hornburger P."/>
            <person name="Mueller R.-W."/>
            <person name="Bruemmer F."/>
            <person name="Labrenz M."/>
            <person name="Spormann A.M."/>
            <person name="Op Den Camp H."/>
            <person name="Overmann J."/>
            <person name="Amann R."/>
            <person name="Jetten M.S.M."/>
            <person name="Mascher T."/>
            <person name="Medema M.H."/>
            <person name="Devos D.P."/>
            <person name="Kaster A.-K."/>
            <person name="Ovreas L."/>
            <person name="Rohde M."/>
            <person name="Galperin M.Y."/>
            <person name="Jogler C."/>
        </authorList>
    </citation>
    <scope>NUCLEOTIDE SEQUENCE [LARGE SCALE GENOMIC DNA]</scope>
    <source>
        <strain evidence="6 7">CA13</strain>
    </source>
</reference>
<dbReference type="Pfam" id="PF00884">
    <property type="entry name" value="Sulfatase"/>
    <property type="match status" value="1"/>
</dbReference>
<dbReference type="AlphaFoldDB" id="A0A5C5YN96"/>
<name>A0A5C5YN96_9BACT</name>
<dbReference type="InterPro" id="IPR000421">
    <property type="entry name" value="FA58C"/>
</dbReference>
<dbReference type="Gene3D" id="3.40.720.10">
    <property type="entry name" value="Alkaline Phosphatase, subunit A"/>
    <property type="match status" value="1"/>
</dbReference>
<dbReference type="EMBL" id="SJPJ01000002">
    <property type="protein sequence ID" value="TWT76345.1"/>
    <property type="molecule type" value="Genomic_DNA"/>
</dbReference>
<dbReference type="InterPro" id="IPR050738">
    <property type="entry name" value="Sulfatase"/>
</dbReference>
<feature type="domain" description="Sulfatase N-terminal" evidence="5">
    <location>
        <begin position="38"/>
        <end position="366"/>
    </location>
</feature>
<dbReference type="InterPro" id="IPR000917">
    <property type="entry name" value="Sulfatase_N"/>
</dbReference>
<dbReference type="InterPro" id="IPR008979">
    <property type="entry name" value="Galactose-bd-like_sf"/>
</dbReference>
<evidence type="ECO:0000256" key="1">
    <source>
        <dbReference type="ARBA" id="ARBA00008779"/>
    </source>
</evidence>
<keyword evidence="2 6" id="KW-0378">Hydrolase</keyword>
<evidence type="ECO:0000313" key="6">
    <source>
        <dbReference type="EMBL" id="TWT76345.1"/>
    </source>
</evidence>